<keyword evidence="3 10" id="KW-0493">Microtubule</keyword>
<reference evidence="13" key="5">
    <citation type="submission" date="2025-09" db="UniProtKB">
        <authorList>
            <consortium name="Ensembl"/>
        </authorList>
    </citation>
    <scope>IDENTIFICATION</scope>
</reference>
<dbReference type="SUPFAM" id="SSF52540">
    <property type="entry name" value="P-loop containing nucleoside triphosphate hydrolases"/>
    <property type="match status" value="1"/>
</dbReference>
<dbReference type="Proteomes" id="UP000314983">
    <property type="component" value="Chromosome 7"/>
</dbReference>
<dbReference type="Pfam" id="PF00225">
    <property type="entry name" value="Kinesin"/>
    <property type="match status" value="1"/>
</dbReference>
<feature type="coiled-coil region" evidence="11">
    <location>
        <begin position="295"/>
        <end position="329"/>
    </location>
</feature>
<dbReference type="GO" id="GO:0030951">
    <property type="term" value="P:establishment or maintenance of microtubule cytoskeleton polarity"/>
    <property type="evidence" value="ECO:0007669"/>
    <property type="project" value="UniProtKB-ARBA"/>
</dbReference>
<keyword evidence="7 9" id="KW-0505">Motor protein</keyword>
<evidence type="ECO:0000256" key="7">
    <source>
        <dbReference type="ARBA" id="ARBA00023175"/>
    </source>
</evidence>
<organism evidence="13 14">
    <name type="scientific">Electrophorus electricus</name>
    <name type="common">Electric eel</name>
    <name type="synonym">Gymnotus electricus</name>
    <dbReference type="NCBI Taxonomy" id="8005"/>
    <lineage>
        <taxon>Eukaryota</taxon>
        <taxon>Metazoa</taxon>
        <taxon>Chordata</taxon>
        <taxon>Craniata</taxon>
        <taxon>Vertebrata</taxon>
        <taxon>Euteleostomi</taxon>
        <taxon>Actinopterygii</taxon>
        <taxon>Neopterygii</taxon>
        <taxon>Teleostei</taxon>
        <taxon>Ostariophysi</taxon>
        <taxon>Gymnotiformes</taxon>
        <taxon>Gymnotoidei</taxon>
        <taxon>Gymnotidae</taxon>
        <taxon>Electrophorus</taxon>
    </lineage>
</organism>
<evidence type="ECO:0000313" key="13">
    <source>
        <dbReference type="Ensembl" id="ENSEEEP00000004190.2"/>
    </source>
</evidence>
<protein>
    <recommendedName>
        <fullName evidence="10">Kinesin-like protein</fullName>
    </recommendedName>
</protein>
<keyword evidence="6 11" id="KW-0175">Coiled coil</keyword>
<dbReference type="InterPro" id="IPR027417">
    <property type="entry name" value="P-loop_NTPase"/>
</dbReference>
<sequence>MADPAECSIKVMCRFRPLNAAEVDRGDRYIPKFQAEETVVIGGKPYVFDRVFQSNTTQEQVYNACAQRIVKDVLEGYNGTIFAYGQTSSGKTHTMEVSYFEIYLDKIRDLLDVSKTNLSVHEDKNRVPYVKGCTERFVCSPEEVMDTIDEGKSNRHVAVTNMNEHSSRSHSIFLINVKQENTQTEQKLSGKLYLVDLAGSEKVSKTGAEGAVLDEAKNINKSLSSLGNVISALAEGSTYVPYRDSKMTRILQDSLGGNCRTTIVICCSPSSYNEAETKSTLMFGQRAKTIKNTVCVNVELTAEQWKKKYEREKERSKVLRNTITCLEKELNRWRSGETVPVAEHFDKEKMSTEAVLLDNALLNDRSASTPSLPGATPTHLTHTEREKYEAELTKLFKQLDDKDDEINQQSQLVEKLKQQMLDQEELLASSRRDFDNLQAELSRLQVENEASKEEVKEVLQALEELAVNYDQKSQEVEDKTREFEALSEELNQKSNILTSIDSELQKLKEVANHQKKRVTEMMSSLLKDLSEIGIAVGSNDMKFEGCGVVDEEFTVARLYVSKLKSEVKTLVKRSKQLEGSQADSNKKMDENEKELITCQLRVSQYEVKIKSLTEYLQNVEQKKRQLEENVDLLTEELVKITTQEKVHALDKENQIQSTNEVKEAVEKQIQSHREAHQKQISSLRDELDSKERIITDLQDLNQKIMLEQERLKVEHEKLRSADQDKSRKLHELTVMQDRREQAKLDLKGLEETVAKELQSLHNLRKLFVYDLATRVKKSAESDSDDTGGSAAQKQKISFLENNLEQLTKVHKQLVRDNADLRCELPKLEKRLRATAERVKALESALRDAKENAAHDRKRYQQEVERIKEAVRAKSIARLRASAQIAKPIRPGQPPVVSPTHPNVVRGGGGVVIFHNSQSVAIRGGGANKQEKRLVKKD</sequence>
<evidence type="ECO:0000256" key="2">
    <source>
        <dbReference type="ARBA" id="ARBA00022490"/>
    </source>
</evidence>
<dbReference type="GO" id="GO:0003777">
    <property type="term" value="F:microtubule motor activity"/>
    <property type="evidence" value="ECO:0007669"/>
    <property type="project" value="InterPro"/>
</dbReference>
<evidence type="ECO:0000256" key="10">
    <source>
        <dbReference type="RuleBase" id="RU000394"/>
    </source>
</evidence>
<dbReference type="Gene3D" id="6.10.250.1590">
    <property type="match status" value="1"/>
</dbReference>
<evidence type="ECO:0000256" key="9">
    <source>
        <dbReference type="PROSITE-ProRule" id="PRU00283"/>
    </source>
</evidence>
<dbReference type="GO" id="GO:0008017">
    <property type="term" value="F:microtubule binding"/>
    <property type="evidence" value="ECO:0007669"/>
    <property type="project" value="InterPro"/>
</dbReference>
<dbReference type="CDD" id="cd01369">
    <property type="entry name" value="KISc_KHC_KIF5"/>
    <property type="match status" value="1"/>
</dbReference>
<dbReference type="GO" id="GO:0048731">
    <property type="term" value="P:system development"/>
    <property type="evidence" value="ECO:0007669"/>
    <property type="project" value="UniProtKB-ARBA"/>
</dbReference>
<dbReference type="SMART" id="SM00129">
    <property type="entry name" value="KISc"/>
    <property type="match status" value="1"/>
</dbReference>
<dbReference type="FunFam" id="3.40.850.10:FF:000067">
    <property type="entry name" value="Kinesin-like protein"/>
    <property type="match status" value="1"/>
</dbReference>
<dbReference type="InterPro" id="IPR001752">
    <property type="entry name" value="Kinesin_motor_dom"/>
</dbReference>
<reference evidence="14" key="1">
    <citation type="journal article" date="2014" name="Science">
        <title>Nonhuman genetics. Genomic basis for the convergent evolution of electric organs.</title>
        <authorList>
            <person name="Gallant J.R."/>
            <person name="Traeger L.L."/>
            <person name="Volkening J.D."/>
            <person name="Moffett H."/>
            <person name="Chen P.H."/>
            <person name="Novina C.D."/>
            <person name="Phillips G.N.Jr."/>
            <person name="Anand R."/>
            <person name="Wells G.B."/>
            <person name="Pinch M."/>
            <person name="Guth R."/>
            <person name="Unguez G.A."/>
            <person name="Albert J.S."/>
            <person name="Zakon H.H."/>
            <person name="Samanta M.P."/>
            <person name="Sussman M.R."/>
        </authorList>
    </citation>
    <scope>NUCLEOTIDE SEQUENCE [LARGE SCALE GENOMIC DNA]</scope>
</reference>
<dbReference type="GO" id="GO:0007097">
    <property type="term" value="P:nuclear migration"/>
    <property type="evidence" value="ECO:0007669"/>
    <property type="project" value="UniProtKB-ARBA"/>
</dbReference>
<dbReference type="InterPro" id="IPR019821">
    <property type="entry name" value="Kinesin_motor_CS"/>
</dbReference>
<dbReference type="GO" id="GO:0048489">
    <property type="term" value="P:synaptic vesicle transport"/>
    <property type="evidence" value="ECO:0007669"/>
    <property type="project" value="UniProtKB-ARBA"/>
</dbReference>
<evidence type="ECO:0000313" key="14">
    <source>
        <dbReference type="Proteomes" id="UP000314983"/>
    </source>
</evidence>
<dbReference type="PANTHER" id="PTHR47968:SF68">
    <property type="entry name" value="KINESIN-LIKE PROTEIN"/>
    <property type="match status" value="1"/>
</dbReference>
<name>A0A4W4DZ98_ELEEL</name>
<dbReference type="GO" id="GO:1904115">
    <property type="term" value="C:axon cytoplasm"/>
    <property type="evidence" value="ECO:0007669"/>
    <property type="project" value="GOC"/>
</dbReference>
<dbReference type="InterPro" id="IPR027640">
    <property type="entry name" value="Kinesin-like_fam"/>
</dbReference>
<evidence type="ECO:0000256" key="3">
    <source>
        <dbReference type="ARBA" id="ARBA00022701"/>
    </source>
</evidence>
<comment type="similarity">
    <text evidence="9 10">Belongs to the TRAFAC class myosin-kinesin ATPase superfamily. Kinesin family.</text>
</comment>
<keyword evidence="4 9" id="KW-0547">Nucleotide-binding</keyword>
<dbReference type="CDD" id="cd23649">
    <property type="entry name" value="Khc_CBD_cc"/>
    <property type="match status" value="1"/>
</dbReference>
<dbReference type="InterPro" id="IPR036961">
    <property type="entry name" value="Kinesin_motor_dom_sf"/>
</dbReference>
<evidence type="ECO:0000256" key="6">
    <source>
        <dbReference type="ARBA" id="ARBA00023054"/>
    </source>
</evidence>
<dbReference type="GeneTree" id="ENSGT00940000154801"/>
<proteinExistence type="inferred from homology"/>
<dbReference type="Gene3D" id="1.10.287.1490">
    <property type="match status" value="1"/>
</dbReference>
<dbReference type="AlphaFoldDB" id="A0A4W4DZ98"/>
<dbReference type="Ensembl" id="ENSEEET00000004250.2">
    <property type="protein sequence ID" value="ENSEEEP00000004190.2"/>
    <property type="gene ID" value="ENSEEEG00000002131.2"/>
</dbReference>
<gene>
    <name evidence="13" type="primary">LOC113568233</name>
</gene>
<accession>A0A4W4DZ98</accession>
<evidence type="ECO:0000256" key="11">
    <source>
        <dbReference type="SAM" id="Coils"/>
    </source>
</evidence>
<evidence type="ECO:0000256" key="4">
    <source>
        <dbReference type="ARBA" id="ARBA00022741"/>
    </source>
</evidence>
<dbReference type="GO" id="GO:0032991">
    <property type="term" value="C:protein-containing complex"/>
    <property type="evidence" value="ECO:0007669"/>
    <property type="project" value="UniProtKB-ARBA"/>
</dbReference>
<feature type="binding site" evidence="9">
    <location>
        <begin position="85"/>
        <end position="92"/>
    </location>
    <ligand>
        <name>ATP</name>
        <dbReference type="ChEBI" id="CHEBI:30616"/>
    </ligand>
</feature>
<evidence type="ECO:0000256" key="1">
    <source>
        <dbReference type="ARBA" id="ARBA00004245"/>
    </source>
</evidence>
<evidence type="ECO:0000256" key="8">
    <source>
        <dbReference type="ARBA" id="ARBA00023212"/>
    </source>
</evidence>
<dbReference type="InterPro" id="IPR059182">
    <property type="entry name" value="Khc_C"/>
</dbReference>
<dbReference type="GO" id="GO:0007292">
    <property type="term" value="P:female gamete generation"/>
    <property type="evidence" value="ECO:0007669"/>
    <property type="project" value="UniProtKB-ARBA"/>
</dbReference>
<dbReference type="PANTHER" id="PTHR47968">
    <property type="entry name" value="CENTROMERE PROTEIN E"/>
    <property type="match status" value="1"/>
</dbReference>
<feature type="coiled-coil region" evidence="11">
    <location>
        <begin position="602"/>
        <end position="869"/>
    </location>
</feature>
<feature type="coiled-coil region" evidence="11">
    <location>
        <begin position="385"/>
        <end position="496"/>
    </location>
</feature>
<dbReference type="PRINTS" id="PR00380">
    <property type="entry name" value="KINESINHEAVY"/>
</dbReference>
<dbReference type="GO" id="GO:0005524">
    <property type="term" value="F:ATP binding"/>
    <property type="evidence" value="ECO:0007669"/>
    <property type="project" value="UniProtKB-UniRule"/>
</dbReference>
<reference evidence="13" key="4">
    <citation type="submission" date="2025-08" db="UniProtKB">
        <authorList>
            <consortium name="Ensembl"/>
        </authorList>
    </citation>
    <scope>IDENTIFICATION</scope>
</reference>
<keyword evidence="5 9" id="KW-0067">ATP-binding</keyword>
<dbReference type="Gene3D" id="3.40.850.10">
    <property type="entry name" value="Kinesin motor domain"/>
    <property type="match status" value="2"/>
</dbReference>
<evidence type="ECO:0000256" key="5">
    <source>
        <dbReference type="ARBA" id="ARBA00022840"/>
    </source>
</evidence>
<dbReference type="GO" id="GO:0098957">
    <property type="term" value="P:anterograde axonal transport of mitochondrion"/>
    <property type="evidence" value="ECO:0007669"/>
    <property type="project" value="UniProtKB-ARBA"/>
</dbReference>
<dbReference type="GO" id="GO:0005874">
    <property type="term" value="C:microtubule"/>
    <property type="evidence" value="ECO:0007669"/>
    <property type="project" value="UniProtKB-KW"/>
</dbReference>
<dbReference type="PROSITE" id="PS50067">
    <property type="entry name" value="KINESIN_MOTOR_2"/>
    <property type="match status" value="1"/>
</dbReference>
<keyword evidence="8" id="KW-0206">Cytoskeleton</keyword>
<evidence type="ECO:0000259" key="12">
    <source>
        <dbReference type="PROSITE" id="PS50067"/>
    </source>
</evidence>
<reference evidence="14" key="2">
    <citation type="journal article" date="2017" name="Sci. Adv.">
        <title>A tail of two voltages: Proteomic comparison of the three electric organs of the electric eel.</title>
        <authorList>
            <person name="Traeger L.L."/>
            <person name="Sabat G."/>
            <person name="Barrett-Wilt G.A."/>
            <person name="Wells G.B."/>
            <person name="Sussman M.R."/>
        </authorList>
    </citation>
    <scope>NUCLEOTIDE SEQUENCE [LARGE SCALE GENOMIC DNA]</scope>
</reference>
<comment type="subcellular location">
    <subcellularLocation>
        <location evidence="1">Cytoplasm</location>
        <location evidence="1">Cytoskeleton</location>
    </subcellularLocation>
</comment>
<dbReference type="PROSITE" id="PS00411">
    <property type="entry name" value="KINESIN_MOTOR_1"/>
    <property type="match status" value="1"/>
</dbReference>
<feature type="domain" description="Kinesin motor" evidence="12">
    <location>
        <begin position="8"/>
        <end position="290"/>
    </location>
</feature>
<keyword evidence="14" id="KW-1185">Reference proteome</keyword>
<keyword evidence="2" id="KW-0963">Cytoplasm</keyword>
<reference evidence="13" key="3">
    <citation type="submission" date="2020-05" db="EMBL/GenBank/DDBJ databases">
        <title>Electrophorus electricus (electric eel) genome, fEleEle1, primary haplotype.</title>
        <authorList>
            <person name="Myers G."/>
            <person name="Meyer A."/>
            <person name="Fedrigo O."/>
            <person name="Formenti G."/>
            <person name="Rhie A."/>
            <person name="Tracey A."/>
            <person name="Sims Y."/>
            <person name="Jarvis E.D."/>
        </authorList>
    </citation>
    <scope>NUCLEOTIDE SEQUENCE [LARGE SCALE GENOMIC DNA]</scope>
</reference>